<comment type="similarity">
    <text evidence="5">Belongs to the Cdh family.</text>
</comment>
<dbReference type="AlphaFoldDB" id="A0A1U9KMU9"/>
<dbReference type="GO" id="GO:0005886">
    <property type="term" value="C:plasma membrane"/>
    <property type="evidence" value="ECO:0007669"/>
    <property type="project" value="UniProtKB-SubCell"/>
</dbReference>
<evidence type="ECO:0000256" key="17">
    <source>
        <dbReference type="ARBA" id="ARBA00032888"/>
    </source>
</evidence>
<dbReference type="KEGG" id="nch:A0U93_03225"/>
<dbReference type="RefSeq" id="WP_169852683.1">
    <property type="nucleotide sequence ID" value="NZ_BJXS01000008.1"/>
</dbReference>
<evidence type="ECO:0000256" key="9">
    <source>
        <dbReference type="ARBA" id="ARBA00022516"/>
    </source>
</evidence>
<evidence type="ECO:0000256" key="8">
    <source>
        <dbReference type="ARBA" id="ARBA00022475"/>
    </source>
</evidence>
<evidence type="ECO:0000256" key="15">
    <source>
        <dbReference type="ARBA" id="ARBA00023209"/>
    </source>
</evidence>
<evidence type="ECO:0000256" key="10">
    <source>
        <dbReference type="ARBA" id="ARBA00022692"/>
    </source>
</evidence>
<dbReference type="SUPFAM" id="SSF54197">
    <property type="entry name" value="HIT-like"/>
    <property type="match status" value="1"/>
</dbReference>
<reference evidence="19 20" key="1">
    <citation type="submission" date="2016-03" db="EMBL/GenBank/DDBJ databases">
        <title>Acetic acid bacteria sequencing.</title>
        <authorList>
            <person name="Brandt J."/>
            <person name="Jakob F."/>
            <person name="Vogel R.F."/>
        </authorList>
    </citation>
    <scope>NUCLEOTIDE SEQUENCE [LARGE SCALE GENOMIC DNA]</scope>
    <source>
        <strain evidence="19 20">NBRC 101099</strain>
    </source>
</reference>
<proteinExistence type="inferred from homology"/>
<evidence type="ECO:0000256" key="3">
    <source>
        <dbReference type="ARBA" id="ARBA00004927"/>
    </source>
</evidence>
<comment type="subcellular location">
    <subcellularLocation>
        <location evidence="2">Cell membrane</location>
        <topology evidence="2">Single-pass membrane protein</topology>
    </subcellularLocation>
</comment>
<dbReference type="PIRSF" id="PIRSF001273">
    <property type="entry name" value="CDH"/>
    <property type="match status" value="1"/>
</dbReference>
<dbReference type="EMBL" id="CP014691">
    <property type="protein sequence ID" value="AQS87109.1"/>
    <property type="molecule type" value="Genomic_DNA"/>
</dbReference>
<dbReference type="InterPro" id="IPR036265">
    <property type="entry name" value="HIT-like_sf"/>
</dbReference>
<dbReference type="Gene3D" id="3.30.428.30">
    <property type="entry name" value="HIT family - CDH-like"/>
    <property type="match status" value="1"/>
</dbReference>
<evidence type="ECO:0000256" key="14">
    <source>
        <dbReference type="ARBA" id="ARBA00023136"/>
    </source>
</evidence>
<dbReference type="GO" id="GO:0008715">
    <property type="term" value="F:CDP-diacylglycerol diphosphatase activity"/>
    <property type="evidence" value="ECO:0007669"/>
    <property type="project" value="UniProtKB-EC"/>
</dbReference>
<dbReference type="UniPathway" id="UPA00609">
    <property type="reaction ID" value="UER00664"/>
</dbReference>
<gene>
    <name evidence="19" type="ORF">A0U93_03225</name>
</gene>
<evidence type="ECO:0000313" key="20">
    <source>
        <dbReference type="Proteomes" id="UP000188604"/>
    </source>
</evidence>
<dbReference type="STRING" id="320497.A0U93_03225"/>
<evidence type="ECO:0000256" key="12">
    <source>
        <dbReference type="ARBA" id="ARBA00022989"/>
    </source>
</evidence>
<evidence type="ECO:0000256" key="18">
    <source>
        <dbReference type="ARBA" id="ARBA00032892"/>
    </source>
</evidence>
<keyword evidence="12" id="KW-1133">Transmembrane helix</keyword>
<evidence type="ECO:0000256" key="4">
    <source>
        <dbReference type="ARBA" id="ARBA00005189"/>
    </source>
</evidence>
<dbReference type="GO" id="GO:0046342">
    <property type="term" value="P:CDP-diacylglycerol catabolic process"/>
    <property type="evidence" value="ECO:0007669"/>
    <property type="project" value="UniProtKB-UniPathway"/>
</dbReference>
<keyword evidence="10" id="KW-0812">Transmembrane</keyword>
<dbReference type="PROSITE" id="PS51257">
    <property type="entry name" value="PROKAR_LIPOPROTEIN"/>
    <property type="match status" value="1"/>
</dbReference>
<keyword evidence="11" id="KW-0378">Hydrolase</keyword>
<comment type="catalytic activity">
    <reaction evidence="1">
        <text>a CDP-1,2-diacyl-sn-glycerol + H2O = a 1,2-diacyl-sn-glycero-3-phosphate + CMP + 2 H(+)</text>
        <dbReference type="Rhea" id="RHEA:15221"/>
        <dbReference type="ChEBI" id="CHEBI:15377"/>
        <dbReference type="ChEBI" id="CHEBI:15378"/>
        <dbReference type="ChEBI" id="CHEBI:58332"/>
        <dbReference type="ChEBI" id="CHEBI:58608"/>
        <dbReference type="ChEBI" id="CHEBI:60377"/>
        <dbReference type="EC" id="3.6.1.26"/>
    </reaction>
</comment>
<keyword evidence="14" id="KW-0472">Membrane</keyword>
<keyword evidence="13" id="KW-0443">Lipid metabolism</keyword>
<dbReference type="InterPro" id="IPR003763">
    <property type="entry name" value="CDP-diacylglyc_Pase"/>
</dbReference>
<keyword evidence="8" id="KW-1003">Cell membrane</keyword>
<protein>
    <recommendedName>
        <fullName evidence="7">CDP-diacylglycerol pyrophosphatase</fullName>
        <ecNumber evidence="6">3.6.1.26</ecNumber>
    </recommendedName>
    <alternativeName>
        <fullName evidence="17">CDP-diacylglycerol phosphatidylhydrolase</fullName>
    </alternativeName>
    <alternativeName>
        <fullName evidence="18">CDP-diglyceride hydrolase</fullName>
    </alternativeName>
</protein>
<dbReference type="Pfam" id="PF02611">
    <property type="entry name" value="CDH"/>
    <property type="match status" value="1"/>
</dbReference>
<evidence type="ECO:0000256" key="1">
    <source>
        <dbReference type="ARBA" id="ARBA00001007"/>
    </source>
</evidence>
<evidence type="ECO:0000256" key="7">
    <source>
        <dbReference type="ARBA" id="ARBA00019608"/>
    </source>
</evidence>
<evidence type="ECO:0000256" key="11">
    <source>
        <dbReference type="ARBA" id="ARBA00022801"/>
    </source>
</evidence>
<evidence type="ECO:0000256" key="13">
    <source>
        <dbReference type="ARBA" id="ARBA00023098"/>
    </source>
</evidence>
<organism evidence="19 20">
    <name type="scientific">Neoasaia chiangmaiensis</name>
    <dbReference type="NCBI Taxonomy" id="320497"/>
    <lineage>
        <taxon>Bacteria</taxon>
        <taxon>Pseudomonadati</taxon>
        <taxon>Pseudomonadota</taxon>
        <taxon>Alphaproteobacteria</taxon>
        <taxon>Acetobacterales</taxon>
        <taxon>Acetobacteraceae</taxon>
        <taxon>Neoasaia</taxon>
    </lineage>
</organism>
<evidence type="ECO:0000256" key="16">
    <source>
        <dbReference type="ARBA" id="ARBA00023264"/>
    </source>
</evidence>
<accession>A0A1U9KMU9</accession>
<keyword evidence="15" id="KW-0594">Phospholipid biosynthesis</keyword>
<evidence type="ECO:0000313" key="19">
    <source>
        <dbReference type="EMBL" id="AQS87109.1"/>
    </source>
</evidence>
<evidence type="ECO:0000256" key="2">
    <source>
        <dbReference type="ARBA" id="ARBA00004162"/>
    </source>
</evidence>
<keyword evidence="9" id="KW-0444">Lipid biosynthesis</keyword>
<sequence length="242" mass="26300">MSRNSRLTGLAVLVGLVVAGCAAVHERDPDALWKIVHERCAIGGRPCAVYDAKAGYALLHSLEGKGQYLLMPTVRMSGIESPALLQPGTPNYFALAWLERDRVSKAYGVTLPTDALSLAINSKPGRSQDQLHIHIDCMTAETRRSLDAQDGLIGPMWSDLPQAVEGHHYRAIRLPDLDRSPFRVLADSLSSPQTEMRAHTLVVIPTHGSFILLDDAAHGLDRASGEVLQDHACRAFLPASAR</sequence>
<evidence type="ECO:0000256" key="5">
    <source>
        <dbReference type="ARBA" id="ARBA00006435"/>
    </source>
</evidence>
<keyword evidence="16" id="KW-1208">Phospholipid metabolism</keyword>
<name>A0A1U9KMU9_9PROT</name>
<dbReference type="GO" id="GO:0008654">
    <property type="term" value="P:phospholipid biosynthetic process"/>
    <property type="evidence" value="ECO:0007669"/>
    <property type="project" value="UniProtKB-KW"/>
</dbReference>
<dbReference type="Proteomes" id="UP000188604">
    <property type="component" value="Chromosome"/>
</dbReference>
<keyword evidence="20" id="KW-1185">Reference proteome</keyword>
<evidence type="ECO:0000256" key="6">
    <source>
        <dbReference type="ARBA" id="ARBA00012375"/>
    </source>
</evidence>
<dbReference type="EC" id="3.6.1.26" evidence="6"/>
<comment type="pathway">
    <text evidence="4">Lipid metabolism.</text>
</comment>
<comment type="pathway">
    <text evidence="3">Phospholipid metabolism; CDP-diacylglycerol degradation; phosphatidate from CDP-diacylglycerol: step 1/1.</text>
</comment>